<evidence type="ECO:0000256" key="1">
    <source>
        <dbReference type="SAM" id="Coils"/>
    </source>
</evidence>
<proteinExistence type="predicted"/>
<name>A0A9E7PNK6_9EURY</name>
<reference evidence="2" key="1">
    <citation type="submission" date="2022-04" db="EMBL/GenBank/DDBJ databases">
        <title>Complete genome of Methanoplanus endosymbiosus DSM 3599.</title>
        <authorList>
            <person name="Chen S.-C."/>
            <person name="You Y.-T."/>
            <person name="Zhou Y.-Z."/>
            <person name="Lai M.-C."/>
        </authorList>
    </citation>
    <scope>NUCLEOTIDE SEQUENCE</scope>
    <source>
        <strain evidence="2">DSM 3599</strain>
    </source>
</reference>
<dbReference type="KEGG" id="mend:L6E24_03295"/>
<dbReference type="Proteomes" id="UP001060368">
    <property type="component" value="Chromosome"/>
</dbReference>
<accession>A0A9E7PNK6</accession>
<dbReference type="Pfam" id="PF18506">
    <property type="entry name" value="RelB-like"/>
    <property type="match status" value="1"/>
</dbReference>
<evidence type="ECO:0000313" key="2">
    <source>
        <dbReference type="EMBL" id="UUX93160.1"/>
    </source>
</evidence>
<organism evidence="2 3">
    <name type="scientific">Methanoplanus endosymbiosus</name>
    <dbReference type="NCBI Taxonomy" id="33865"/>
    <lineage>
        <taxon>Archaea</taxon>
        <taxon>Methanobacteriati</taxon>
        <taxon>Methanobacteriota</taxon>
        <taxon>Stenosarchaea group</taxon>
        <taxon>Methanomicrobia</taxon>
        <taxon>Methanomicrobiales</taxon>
        <taxon>Methanomicrobiaceae</taxon>
        <taxon>Methanoplanus</taxon>
    </lineage>
</organism>
<sequence>MTSCSEQYIVDENGNKISVILPFSEYQKMQEDLHDLAVIAERKNEETIDINELKRRIGK</sequence>
<evidence type="ECO:0000313" key="3">
    <source>
        <dbReference type="Proteomes" id="UP001060368"/>
    </source>
</evidence>
<keyword evidence="3" id="KW-1185">Reference proteome</keyword>
<dbReference type="EMBL" id="CP096115">
    <property type="protein sequence ID" value="UUX93160.1"/>
    <property type="molecule type" value="Genomic_DNA"/>
</dbReference>
<gene>
    <name evidence="2" type="ORF">L6E24_03295</name>
</gene>
<dbReference type="RefSeq" id="WP_257743300.1">
    <property type="nucleotide sequence ID" value="NZ_CP096115.1"/>
</dbReference>
<dbReference type="InterPro" id="IPR049537">
    <property type="entry name" value="RelB-like"/>
</dbReference>
<feature type="coiled-coil region" evidence="1">
    <location>
        <begin position="26"/>
        <end position="56"/>
    </location>
</feature>
<keyword evidence="1" id="KW-0175">Coiled coil</keyword>
<dbReference type="AlphaFoldDB" id="A0A9E7PNK6"/>
<protein>
    <submittedName>
        <fullName evidence="2">Type II toxin-antitoxin system Phd/YefM family antitoxin</fullName>
    </submittedName>
</protein>
<dbReference type="GeneID" id="74306688"/>